<dbReference type="AlphaFoldDB" id="A0A1Q9E2K2"/>
<reference evidence="2 3" key="1">
    <citation type="submission" date="2016-02" db="EMBL/GenBank/DDBJ databases">
        <title>Genome analysis of coral dinoflagellate symbionts highlights evolutionary adaptations to a symbiotic lifestyle.</title>
        <authorList>
            <person name="Aranda M."/>
            <person name="Li Y."/>
            <person name="Liew Y.J."/>
            <person name="Baumgarten S."/>
            <person name="Simakov O."/>
            <person name="Wilson M."/>
            <person name="Piel J."/>
            <person name="Ashoor H."/>
            <person name="Bougouffa S."/>
            <person name="Bajic V.B."/>
            <person name="Ryu T."/>
            <person name="Ravasi T."/>
            <person name="Bayer T."/>
            <person name="Micklem G."/>
            <person name="Kim H."/>
            <person name="Bhak J."/>
            <person name="Lajeunesse T.C."/>
            <person name="Voolstra C.R."/>
        </authorList>
    </citation>
    <scope>NUCLEOTIDE SEQUENCE [LARGE SCALE GENOMIC DNA]</scope>
    <source>
        <strain evidence="2 3">CCMP2467</strain>
    </source>
</reference>
<organism evidence="2 3">
    <name type="scientific">Symbiodinium microadriaticum</name>
    <name type="common">Dinoflagellate</name>
    <name type="synonym">Zooxanthella microadriatica</name>
    <dbReference type="NCBI Taxonomy" id="2951"/>
    <lineage>
        <taxon>Eukaryota</taxon>
        <taxon>Sar</taxon>
        <taxon>Alveolata</taxon>
        <taxon>Dinophyceae</taxon>
        <taxon>Suessiales</taxon>
        <taxon>Symbiodiniaceae</taxon>
        <taxon>Symbiodinium</taxon>
    </lineage>
</organism>
<dbReference type="EMBL" id="LSRX01000285">
    <property type="protein sequence ID" value="OLQ01657.1"/>
    <property type="molecule type" value="Genomic_DNA"/>
</dbReference>
<evidence type="ECO:0000313" key="2">
    <source>
        <dbReference type="EMBL" id="OLQ01657.1"/>
    </source>
</evidence>
<evidence type="ECO:0000256" key="1">
    <source>
        <dbReference type="SAM" id="Coils"/>
    </source>
</evidence>
<gene>
    <name evidence="2" type="ORF">AK812_SmicGene15589</name>
</gene>
<dbReference type="Proteomes" id="UP000186817">
    <property type="component" value="Unassembled WGS sequence"/>
</dbReference>
<comment type="caution">
    <text evidence="2">The sequence shown here is derived from an EMBL/GenBank/DDBJ whole genome shotgun (WGS) entry which is preliminary data.</text>
</comment>
<keyword evidence="3" id="KW-1185">Reference proteome</keyword>
<proteinExistence type="predicted"/>
<sequence>MLELREPLDLQARLGQSVSLQAEVEQGRASDRRQAEEASRRLEQRLEVMSRCAHRLEIRIHRSISDSLNPSKEALNLARRHESLEELTDRRFGEERRELEALKSSDAERQKQLDRLSKALGEQSEARKGSASQNYREEWLATSSAVKLRTGRFTICGVCSWPLAGAEGITCYVTDEQAADFKTKYPEKAVEADAQAADYTPQGVAEAKVFAREAWHGEYNAAEKAQVQAKELLEQRAAELKEQAERRAAEAAAKFQELSKAGAEAAAARKGEVFA</sequence>
<feature type="coiled-coil region" evidence="1">
    <location>
        <begin position="222"/>
        <end position="261"/>
    </location>
</feature>
<accession>A0A1Q9E2K2</accession>
<keyword evidence="1" id="KW-0175">Coiled coil</keyword>
<evidence type="ECO:0000313" key="3">
    <source>
        <dbReference type="Proteomes" id="UP000186817"/>
    </source>
</evidence>
<protein>
    <submittedName>
        <fullName evidence="2">Uncharacterized protein</fullName>
    </submittedName>
</protein>
<name>A0A1Q9E2K2_SYMMI</name>